<evidence type="ECO:0000256" key="1">
    <source>
        <dbReference type="SAM" id="MobiDB-lite"/>
    </source>
</evidence>
<protein>
    <submittedName>
        <fullName evidence="3">BTB/POZ domain-containing protein 18 isoform X2</fullName>
    </submittedName>
</protein>
<name>A0ABM5F803_9SAUR</name>
<dbReference type="PANTHER" id="PTHR47639">
    <property type="entry name" value="BTB/POZ DOMAIN-CONTAINING PROTEIN 18"/>
    <property type="match status" value="1"/>
</dbReference>
<dbReference type="InterPro" id="IPR042915">
    <property type="entry name" value="BTBD18"/>
</dbReference>
<accession>A0ABM5F803</accession>
<dbReference type="Proteomes" id="UP001652642">
    <property type="component" value="Chromosome 1"/>
</dbReference>
<reference evidence="3" key="2">
    <citation type="submission" date="2025-08" db="UniProtKB">
        <authorList>
            <consortium name="RefSeq"/>
        </authorList>
    </citation>
    <scope>IDENTIFICATION</scope>
</reference>
<feature type="region of interest" description="Disordered" evidence="1">
    <location>
        <begin position="1"/>
        <end position="186"/>
    </location>
</feature>
<proteinExistence type="predicted"/>
<dbReference type="PANTHER" id="PTHR47639:SF1">
    <property type="entry name" value="BTB_POZ DOMAIN-CONTAINING PROTEIN 18"/>
    <property type="match status" value="1"/>
</dbReference>
<gene>
    <name evidence="3" type="primary">BTBD18</name>
</gene>
<feature type="compositionally biased region" description="Basic and acidic residues" evidence="1">
    <location>
        <begin position="137"/>
        <end position="149"/>
    </location>
</feature>
<organism evidence="2 3">
    <name type="scientific">Pogona vitticeps</name>
    <name type="common">central bearded dragon</name>
    <dbReference type="NCBI Taxonomy" id="103695"/>
    <lineage>
        <taxon>Eukaryota</taxon>
        <taxon>Metazoa</taxon>
        <taxon>Chordata</taxon>
        <taxon>Craniata</taxon>
        <taxon>Vertebrata</taxon>
        <taxon>Euteleostomi</taxon>
        <taxon>Lepidosauria</taxon>
        <taxon>Squamata</taxon>
        <taxon>Bifurcata</taxon>
        <taxon>Unidentata</taxon>
        <taxon>Episquamata</taxon>
        <taxon>Toxicofera</taxon>
        <taxon>Iguania</taxon>
        <taxon>Acrodonta</taxon>
        <taxon>Agamidae</taxon>
        <taxon>Amphibolurinae</taxon>
        <taxon>Pogona</taxon>
    </lineage>
</organism>
<dbReference type="GeneID" id="110078308"/>
<feature type="region of interest" description="Disordered" evidence="1">
    <location>
        <begin position="337"/>
        <end position="358"/>
    </location>
</feature>
<sequence>MKPPCAKVISNDNSTEQKEIKKQKSSVASLSGDKQQISKGPTVTAEPLKTKAKKRPSGMVRSILDNSESGALHEEETGTVQRQPIVSLKESKMIKLHRSKVSSAPSPVPSATKDHSTMMSSKLSRPNRRLWRQKSRPGKEEAKDAEDSIHLPGLLSRPLLPKPNKSRKRNFSEPAPSSDIPSGAGQIGRVKLRKVIDGSCWEVVQESPGTQPARAANTVCPLKGEVSQPQPRYPVSVADGQQSANSARLLPAKQETVCCSEENLVKQDESKVAFVEGDSTAGIPYDLNMFMTEYVAEDEQYDSLASAGELEHMLDLLLVDAAAGESQVTAVPEGTHMACPAQGGNKSPLKSTGAEEKGGSLTEVSVSALLVEIEESLQREQETTDLETLKEIDGSSSGCPLLDPVLRSPSLATNESISDSPDLCRPVSLNDGTVPKPLLSVLENGAARFTEPLPVTVRCDEDQEALSYKTELLGTETKPHIQAVDCKLSCIFASLEEDELDRDVFKCSDPYFHEVVPNSSFPHTPTPSVYGEHSEEQMAQRTE</sequence>
<dbReference type="RefSeq" id="XP_072841537.1">
    <property type="nucleotide sequence ID" value="XM_072985436.1"/>
</dbReference>
<evidence type="ECO:0000313" key="2">
    <source>
        <dbReference type="Proteomes" id="UP001652642"/>
    </source>
</evidence>
<feature type="region of interest" description="Disordered" evidence="1">
    <location>
        <begin position="517"/>
        <end position="543"/>
    </location>
</feature>
<reference evidence="2" key="1">
    <citation type="submission" date="2025-05" db="UniProtKB">
        <authorList>
            <consortium name="RefSeq"/>
        </authorList>
    </citation>
    <scope>NUCLEOTIDE SEQUENCE [LARGE SCALE GENOMIC DNA]</scope>
</reference>
<feature type="compositionally biased region" description="Basic residues" evidence="1">
    <location>
        <begin position="125"/>
        <end position="136"/>
    </location>
</feature>
<evidence type="ECO:0000313" key="3">
    <source>
        <dbReference type="RefSeq" id="XP_072841537.1"/>
    </source>
</evidence>
<feature type="compositionally biased region" description="Polar residues" evidence="1">
    <location>
        <begin position="517"/>
        <end position="527"/>
    </location>
</feature>
<keyword evidence="2" id="KW-1185">Reference proteome</keyword>
<feature type="compositionally biased region" description="Polar residues" evidence="1">
    <location>
        <begin position="25"/>
        <end position="41"/>
    </location>
</feature>
<feature type="compositionally biased region" description="Low complexity" evidence="1">
    <location>
        <begin position="101"/>
        <end position="111"/>
    </location>
</feature>
<feature type="compositionally biased region" description="Basic and acidic residues" evidence="1">
    <location>
        <begin position="532"/>
        <end position="543"/>
    </location>
</feature>